<geneLocation type="plasmid" evidence="2">
    <name>pC6.5c</name>
</geneLocation>
<proteinExistence type="predicted"/>
<sequence>MHKLFAVFSGFHCKNPEETISSASNTAEPAQSFRARN</sequence>
<evidence type="ECO:0000256" key="1">
    <source>
        <dbReference type="SAM" id="MobiDB-lite"/>
    </source>
</evidence>
<feature type="compositionally biased region" description="Polar residues" evidence="1">
    <location>
        <begin position="18"/>
        <end position="29"/>
    </location>
</feature>
<accession>A0A7S4ZSN8</accession>
<protein>
    <submittedName>
        <fullName evidence="2">Uncharacterized protein</fullName>
    </submittedName>
</protein>
<organism evidence="2">
    <name type="scientific">Rhizobium rhizogenes</name>
    <name type="common">Agrobacterium rhizogenes</name>
    <dbReference type="NCBI Taxonomy" id="359"/>
    <lineage>
        <taxon>Bacteria</taxon>
        <taxon>Pseudomonadati</taxon>
        <taxon>Pseudomonadota</taxon>
        <taxon>Alphaproteobacteria</taxon>
        <taxon>Hyphomicrobiales</taxon>
        <taxon>Rhizobiaceae</taxon>
        <taxon>Rhizobium/Agrobacterium group</taxon>
        <taxon>Rhizobium</taxon>
    </lineage>
</organism>
<dbReference type="EMBL" id="MK318988">
    <property type="protein sequence ID" value="QCL10400.1"/>
    <property type="molecule type" value="Genomic_DNA"/>
</dbReference>
<evidence type="ECO:0000313" key="2">
    <source>
        <dbReference type="EMBL" id="QCL10400.1"/>
    </source>
</evidence>
<dbReference type="AlphaFoldDB" id="A0A7S4ZSN8"/>
<feature type="region of interest" description="Disordered" evidence="1">
    <location>
        <begin position="17"/>
        <end position="37"/>
    </location>
</feature>
<gene>
    <name evidence="2" type="ORF">pC6.5c_507</name>
</gene>
<keyword evidence="2" id="KW-0614">Plasmid</keyword>
<name>A0A7S4ZSN8_RHIRH</name>
<reference evidence="2" key="1">
    <citation type="submission" date="2018-12" db="EMBL/GenBank/DDBJ databases">
        <title>Three Rhizobium rhizogenes strains isolated from the same crown gall tumor carry diverse plasmids.</title>
        <authorList>
            <person name="Pulawska J."/>
            <person name="Kuzmanovic N."/>
        </authorList>
    </citation>
    <scope>NUCLEOTIDE SEQUENCE</scope>
    <source>
        <strain evidence="2">C6.5</strain>
        <plasmid evidence="2">pC6.5c</plasmid>
    </source>
</reference>